<feature type="domain" description="Glucose-methanol-choline oxidoreductase N-terminal" evidence="5">
    <location>
        <begin position="297"/>
        <end position="311"/>
    </location>
</feature>
<dbReference type="Gene3D" id="3.30.560.10">
    <property type="entry name" value="Glucose Oxidase, domain 3"/>
    <property type="match status" value="3"/>
</dbReference>
<dbReference type="EMBL" id="CAKKLH010000014">
    <property type="protein sequence ID" value="CAH0099209.1"/>
    <property type="molecule type" value="Genomic_DNA"/>
</dbReference>
<dbReference type="InterPro" id="IPR036188">
    <property type="entry name" value="FAD/NAD-bd_sf"/>
</dbReference>
<dbReference type="PROSITE" id="PS00623">
    <property type="entry name" value="GMC_OXRED_1"/>
    <property type="match status" value="3"/>
</dbReference>
<dbReference type="GO" id="GO:0050660">
    <property type="term" value="F:flavin adenine dinucleotide binding"/>
    <property type="evidence" value="ECO:0007669"/>
    <property type="project" value="InterPro"/>
</dbReference>
<evidence type="ECO:0000256" key="1">
    <source>
        <dbReference type="ARBA" id="ARBA00010790"/>
    </source>
</evidence>
<keyword evidence="2" id="KW-0274">FAD</keyword>
<name>A0A8J2RBQ3_9CRUS</name>
<feature type="domain" description="Glucose-methanol-choline oxidoreductase N-terminal" evidence="4">
    <location>
        <begin position="121"/>
        <end position="144"/>
    </location>
</feature>
<keyword evidence="3" id="KW-0732">Signal</keyword>
<keyword evidence="2" id="KW-0285">Flavoprotein</keyword>
<evidence type="ECO:0000313" key="6">
    <source>
        <dbReference type="EMBL" id="CAH0099209.1"/>
    </source>
</evidence>
<dbReference type="InterPro" id="IPR000172">
    <property type="entry name" value="GMC_OxRdtase_N"/>
</dbReference>
<dbReference type="GO" id="GO:0016614">
    <property type="term" value="F:oxidoreductase activity, acting on CH-OH group of donors"/>
    <property type="evidence" value="ECO:0007669"/>
    <property type="project" value="InterPro"/>
</dbReference>
<organism evidence="6 7">
    <name type="scientific">Daphnia galeata</name>
    <dbReference type="NCBI Taxonomy" id="27404"/>
    <lineage>
        <taxon>Eukaryota</taxon>
        <taxon>Metazoa</taxon>
        <taxon>Ecdysozoa</taxon>
        <taxon>Arthropoda</taxon>
        <taxon>Crustacea</taxon>
        <taxon>Branchiopoda</taxon>
        <taxon>Diplostraca</taxon>
        <taxon>Cladocera</taxon>
        <taxon>Anomopoda</taxon>
        <taxon>Daphniidae</taxon>
        <taxon>Daphnia</taxon>
    </lineage>
</organism>
<evidence type="ECO:0000259" key="4">
    <source>
        <dbReference type="PROSITE" id="PS00623"/>
    </source>
</evidence>
<comment type="caution">
    <text evidence="6">The sequence shown here is derived from an EMBL/GenBank/DDBJ whole genome shotgun (WGS) entry which is preliminary data.</text>
</comment>
<dbReference type="PANTHER" id="PTHR11552:SF227">
    <property type="entry name" value="GLUCOSE DEHYDROGENASE [FAD, QUINONE]-LIKE PROTEIN"/>
    <property type="match status" value="1"/>
</dbReference>
<feature type="signal peptide" evidence="3">
    <location>
        <begin position="1"/>
        <end position="26"/>
    </location>
</feature>
<feature type="domain" description="Glucose-methanol-choline oxidoreductase N-terminal" evidence="5">
    <location>
        <begin position="918"/>
        <end position="932"/>
    </location>
</feature>
<accession>A0A8J2RBQ3</accession>
<comment type="similarity">
    <text evidence="1 2">Belongs to the GMC oxidoreductase family.</text>
</comment>
<dbReference type="SUPFAM" id="SSF51905">
    <property type="entry name" value="FAD/NAD(P)-binding domain"/>
    <property type="match status" value="3"/>
</dbReference>
<evidence type="ECO:0000313" key="7">
    <source>
        <dbReference type="Proteomes" id="UP000789390"/>
    </source>
</evidence>
<dbReference type="Pfam" id="PF05199">
    <property type="entry name" value="GMC_oxred_C"/>
    <property type="match status" value="3"/>
</dbReference>
<sequence length="1840" mass="202904">MMLPIKDLTVVLTSLISWFLFSDTSSDPEGYVRDTSVIRAEYDFIIVGAGAAGAVIANRLSEVSDWNVLLLEAGEEESMTGQIPVLAASLQLSNVDWQYKTEPQENACLGYLNKQCNWPRGKMLGGSTSLNYMLYVRGNKRDYDKWRDDGNVGWGYDDVLPYFIKSEDNRNPFLAGTKYHGKGGYLTVQEPAYNTPLAAAFIQGGVEMGYENRNCNGELQTGFMIPQGTIRRGSRCSTSKAFLRPVRNRQNLHISMNSRVLKVVIDPDTKVATEVQFEKGGKMYFVKAKKEIILSAGSIATPQILMLSGVGPADHLAEIGISPVIADLPVGENMHDHVGLIGMVFLIDKPYSLLSARLMTLPIILNYTLFGGTAMSVLGGVEGLGFIKSKYADPNDDYPDLQLHFGSGSDISDDGASLRYAHGFTDEVWNEYYKPIVNRDCWTIFPYNLRPKSRGYIRLNSKDPYDKPLINPNYFSDPDDIKVTIEAVKFSLALSKTEALKAIGSKFYDKPFPGCKDKTLWTDEYWECWIKASSFTLAHTVGTCKMGPDSDPTAVVDPQLRVRGIKNLRVADTSIMPSVPSGNTNAPTIMIGEKAADLIKKDWNFDFNRTRATKDYGSFKIMLPFKDYAVAITALLTSLIFSDTPGDPEGYVQDATNIRTSYDFIIIGAGSAGAVIANRLSEISNWNILLLEAGGDESISGQIPVFAAGIQLSDKDWQYKTIPQTKACLGNANRQCLWPRGKMLGGSSSINYMLYVRGNKKDYDIWRDTYGCTGWGYDDVLPYFLKSEDNQNPFLAGTKYHNKGGYLTVGESSFKSPIGAAFIQGGVEMGYENRDYNGEFQTGFMFSQGTTRRGSRCSTSKAFLRPVRNRANLHISMNSHVIKIIINPTTKTATGVQFEKQGKMYFVGATKEVVLSAGAIASPQILMLSGVGPTAHLTDKGITTILDQPNVGENLQDHVGLIGMVFLIDKPYSLLSARLVSLPTILNYTLFGGTPLSMLGGVEAIGFIKSKIETETGDFPDVQLHFGSGSDISDDGTAIRYAHGTTDAVWDAYFKPILNRETWTIFPYNVRPKSRGNILLNSKDPYDKPLINPNYYTDPDDHDIKVTIESVKFSLAISKTEALKAMGSRLYDKPYPGCEDKILWTDEYWECWIKSSSFTLAHTAGTCRMGPASDPKSVVDPELKFIGINKLRVADSSIMPKLPSGNTNAPTSRLQLKTLGINRTQTSVDNGLDLRSMIQFREYAIAITGLLTSLLLGDTPSDPEGYVQDAKNIRTSYDFIIIGAGSAGSVIANRLSEISNWNILLLEAGGDESISGQIPVFAAGIQLTDKDWQYKTTPQTKACLGNLNQRCNWPKGKMLGGSSSINYMLYVRGNKRDYDNWRDTHGCTGWGYDDVLPYFLKSEDNQNPFLAGTKYHNKGGYLTVGESSFKSPIATAFVQGGVEMGYENRDYNGEFQTGFMLAQGTTRRGSRCSASKAFLRPVRNRANLHISMNSHVIKIIIDPTTKTATGVQFEKQGKMYFVEATKEVILSAGAVASPQILMLSGVGPAAHLTEKGITPILDQPYVGENLQDHVGIIGMVFLIDKPYSLLSARLVSLPTILNYTLFGGTPLSVLGGVEALGFIKSKVETATGDWPDIELHFGSGSDISDDGTAVRYAHGTTDAVWDAYFKPILNRETWTIFPHYTRPKSRGNIRLNSKDPYDKPLINPNYYTDPDDHDIKVTIESVKFSLAISKTEALKAMGSRLYDKPYPGCEDKILWTDEYWECWIKRSSFTLGHAASSCKMGTSPDAVVSPELKLIGINKLRVADASVMPQLTSGNTNVPTIMIGEKASDIIKKAWL</sequence>
<keyword evidence="7" id="KW-1185">Reference proteome</keyword>
<dbReference type="OrthoDB" id="269227at2759"/>
<feature type="chain" id="PRO_5035199923" description="Glucose-methanol-choline oxidoreductase N-terminal domain-containing protein" evidence="3">
    <location>
        <begin position="27"/>
        <end position="1840"/>
    </location>
</feature>
<dbReference type="InterPro" id="IPR007867">
    <property type="entry name" value="GMC_OxRtase_C"/>
</dbReference>
<dbReference type="Pfam" id="PF00732">
    <property type="entry name" value="GMC_oxred_N"/>
    <property type="match status" value="3"/>
</dbReference>
<gene>
    <name evidence="6" type="ORF">DGAL_LOCUS1323</name>
</gene>
<dbReference type="Proteomes" id="UP000789390">
    <property type="component" value="Unassembled WGS sequence"/>
</dbReference>
<dbReference type="Gene3D" id="3.50.50.60">
    <property type="entry name" value="FAD/NAD(P)-binding domain"/>
    <property type="match status" value="3"/>
</dbReference>
<reference evidence="6" key="1">
    <citation type="submission" date="2021-11" db="EMBL/GenBank/DDBJ databases">
        <authorList>
            <person name="Schell T."/>
        </authorList>
    </citation>
    <scope>NUCLEOTIDE SEQUENCE</scope>
    <source>
        <strain evidence="6">M5</strain>
    </source>
</reference>
<feature type="domain" description="Glucose-methanol-choline oxidoreductase N-terminal" evidence="4">
    <location>
        <begin position="1356"/>
        <end position="1379"/>
    </location>
</feature>
<evidence type="ECO:0000256" key="2">
    <source>
        <dbReference type="RuleBase" id="RU003968"/>
    </source>
</evidence>
<feature type="domain" description="Glucose-methanol-choline oxidoreductase N-terminal" evidence="4">
    <location>
        <begin position="741"/>
        <end position="764"/>
    </location>
</feature>
<evidence type="ECO:0000259" key="5">
    <source>
        <dbReference type="PROSITE" id="PS00624"/>
    </source>
</evidence>
<proteinExistence type="inferred from homology"/>
<dbReference type="InterPro" id="IPR012132">
    <property type="entry name" value="GMC_OxRdtase"/>
</dbReference>
<protein>
    <recommendedName>
        <fullName evidence="4 5">Glucose-methanol-choline oxidoreductase N-terminal domain-containing protein</fullName>
    </recommendedName>
</protein>
<dbReference type="PROSITE" id="PS00624">
    <property type="entry name" value="GMC_OXRED_2"/>
    <property type="match status" value="3"/>
</dbReference>
<evidence type="ECO:0000256" key="3">
    <source>
        <dbReference type="SAM" id="SignalP"/>
    </source>
</evidence>
<feature type="domain" description="Glucose-methanol-choline oxidoreductase N-terminal" evidence="5">
    <location>
        <begin position="1533"/>
        <end position="1547"/>
    </location>
</feature>
<dbReference type="SUPFAM" id="SSF54373">
    <property type="entry name" value="FAD-linked reductases, C-terminal domain"/>
    <property type="match status" value="3"/>
</dbReference>
<dbReference type="PANTHER" id="PTHR11552">
    <property type="entry name" value="GLUCOSE-METHANOL-CHOLINE GMC OXIDOREDUCTASE"/>
    <property type="match status" value="1"/>
</dbReference>